<dbReference type="Proteomes" id="UP000794436">
    <property type="component" value="Unassembled WGS sequence"/>
</dbReference>
<proteinExistence type="predicted"/>
<dbReference type="AlphaFoldDB" id="A0A8K1CPS0"/>
<organism evidence="1 2">
    <name type="scientific">Pythium oligandrum</name>
    <name type="common">Mycoparasitic fungus</name>
    <dbReference type="NCBI Taxonomy" id="41045"/>
    <lineage>
        <taxon>Eukaryota</taxon>
        <taxon>Sar</taxon>
        <taxon>Stramenopiles</taxon>
        <taxon>Oomycota</taxon>
        <taxon>Peronosporomycetes</taxon>
        <taxon>Pythiales</taxon>
        <taxon>Pythiaceae</taxon>
        <taxon>Pythium</taxon>
    </lineage>
</organism>
<protein>
    <submittedName>
        <fullName evidence="1">Uncharacterized protein</fullName>
    </submittedName>
</protein>
<evidence type="ECO:0000313" key="2">
    <source>
        <dbReference type="Proteomes" id="UP000794436"/>
    </source>
</evidence>
<keyword evidence="2" id="KW-1185">Reference proteome</keyword>
<name>A0A8K1CPS0_PYTOL</name>
<gene>
    <name evidence="1" type="ORF">Poli38472_011186</name>
</gene>
<reference evidence="1" key="1">
    <citation type="submission" date="2019-03" db="EMBL/GenBank/DDBJ databases">
        <title>Long read genome sequence of the mycoparasitic Pythium oligandrum ATCC 38472 isolated from sugarbeet rhizosphere.</title>
        <authorList>
            <person name="Gaulin E."/>
        </authorList>
    </citation>
    <scope>NUCLEOTIDE SEQUENCE</scope>
    <source>
        <strain evidence="1">ATCC 38472_TT</strain>
    </source>
</reference>
<dbReference type="EMBL" id="SPLM01000004">
    <property type="protein sequence ID" value="TMW67566.1"/>
    <property type="molecule type" value="Genomic_DNA"/>
</dbReference>
<evidence type="ECO:0000313" key="1">
    <source>
        <dbReference type="EMBL" id="TMW67566.1"/>
    </source>
</evidence>
<comment type="caution">
    <text evidence="1">The sequence shown here is derived from an EMBL/GenBank/DDBJ whole genome shotgun (WGS) entry which is preliminary data.</text>
</comment>
<sequence>MMTEAHEGRWRFLAPWLESLTLSVEEYSEFESATLHSEFKTIHVGFDAIPYTDIAQLTKICEAVELLGLALRLDRQAWRQLTCPLTLDENNVFEYEEFGPGALSPHLTLHADAVDVVETADDVRKFTTFFITPEDATRSPRYKGTLRRIKAMDTSGVLDSYKTPIVINMAPDVA</sequence>
<accession>A0A8K1CPS0</accession>